<sequence length="255" mass="28619">IASGHGIGRCSWVYAGRPIAFERGEEADAGGGRRYADGWGQRAEAGGWRRSLAGAQGTGMAGWWRELLSTVRRYPWPTNVLLYAALFSAGDALQQQLRGGPADWRQTRHVATVAVAFHANFNYVWLRLLERALPGRAPRAVLAKVLCDQAFGGPVYVSAFYFGMSILQEKDDIFLDLRQKFWNTYKSGLMYWPFVQLTNFSLVPVHWRTAYTGLCGFLWATFLCFSQQGGDGTLKSAFTFLYIKGKNEVERPPEK</sequence>
<evidence type="ECO:0000256" key="3">
    <source>
        <dbReference type="ARBA" id="ARBA00022692"/>
    </source>
</evidence>
<evidence type="ECO:0000313" key="8">
    <source>
        <dbReference type="Proteomes" id="UP000308365"/>
    </source>
</evidence>
<evidence type="ECO:0000256" key="4">
    <source>
        <dbReference type="ARBA" id="ARBA00022989"/>
    </source>
</evidence>
<name>A0A4U1F6C5_MONMO</name>
<evidence type="ECO:0000256" key="6">
    <source>
        <dbReference type="RuleBase" id="RU363053"/>
    </source>
</evidence>
<evidence type="ECO:0000313" key="7">
    <source>
        <dbReference type="EMBL" id="TKC44945.1"/>
    </source>
</evidence>
<evidence type="ECO:0000256" key="5">
    <source>
        <dbReference type="ARBA" id="ARBA00023136"/>
    </source>
</evidence>
<keyword evidence="5" id="KW-0472">Membrane</keyword>
<proteinExistence type="inferred from homology"/>
<dbReference type="PANTHER" id="PTHR11266:SF39">
    <property type="entry name" value="MPV17-LIKE PROTEIN"/>
    <property type="match status" value="1"/>
</dbReference>
<comment type="subcellular location">
    <subcellularLocation>
        <location evidence="1">Membrane</location>
        <topology evidence="1">Multi-pass membrane protein</topology>
    </subcellularLocation>
</comment>
<feature type="non-terminal residue" evidence="7">
    <location>
        <position position="1"/>
    </location>
</feature>
<evidence type="ECO:0000256" key="2">
    <source>
        <dbReference type="ARBA" id="ARBA00006824"/>
    </source>
</evidence>
<keyword evidence="3" id="KW-0812">Transmembrane</keyword>
<dbReference type="InterPro" id="IPR007248">
    <property type="entry name" value="Mpv17_PMP22"/>
</dbReference>
<organism evidence="7 8">
    <name type="scientific">Monodon monoceros</name>
    <name type="common">Narwhal</name>
    <name type="synonym">Ceratodon monodon</name>
    <dbReference type="NCBI Taxonomy" id="40151"/>
    <lineage>
        <taxon>Eukaryota</taxon>
        <taxon>Metazoa</taxon>
        <taxon>Chordata</taxon>
        <taxon>Craniata</taxon>
        <taxon>Vertebrata</taxon>
        <taxon>Euteleostomi</taxon>
        <taxon>Mammalia</taxon>
        <taxon>Eutheria</taxon>
        <taxon>Laurasiatheria</taxon>
        <taxon>Artiodactyla</taxon>
        <taxon>Whippomorpha</taxon>
        <taxon>Cetacea</taxon>
        <taxon>Odontoceti</taxon>
        <taxon>Monodontidae</taxon>
        <taxon>Monodon</taxon>
    </lineage>
</organism>
<dbReference type="Pfam" id="PF04117">
    <property type="entry name" value="Mpv17_PMP22"/>
    <property type="match status" value="1"/>
</dbReference>
<dbReference type="PANTHER" id="PTHR11266">
    <property type="entry name" value="PEROXISOMAL MEMBRANE PROTEIN 2, PXMP2 MPV17"/>
    <property type="match status" value="1"/>
</dbReference>
<reference evidence="8" key="1">
    <citation type="journal article" date="2019" name="IScience">
        <title>Narwhal Genome Reveals Long-Term Low Genetic Diversity despite Current Large Abundance Size.</title>
        <authorList>
            <person name="Westbury M.V."/>
            <person name="Petersen B."/>
            <person name="Garde E."/>
            <person name="Heide-Jorgensen M.P."/>
            <person name="Lorenzen E.D."/>
        </authorList>
    </citation>
    <scope>NUCLEOTIDE SEQUENCE [LARGE SCALE GENOMIC DNA]</scope>
</reference>
<dbReference type="GO" id="GO:0016020">
    <property type="term" value="C:membrane"/>
    <property type="evidence" value="ECO:0007669"/>
    <property type="project" value="UniProtKB-SubCell"/>
</dbReference>
<dbReference type="GO" id="GO:0005739">
    <property type="term" value="C:mitochondrion"/>
    <property type="evidence" value="ECO:0007669"/>
    <property type="project" value="TreeGrafter"/>
</dbReference>
<comment type="caution">
    <text evidence="7">The sequence shown here is derived from an EMBL/GenBank/DDBJ whole genome shotgun (WGS) entry which is preliminary data.</text>
</comment>
<comment type="similarity">
    <text evidence="2 6">Belongs to the peroxisomal membrane protein PXMP2/4 family.</text>
</comment>
<dbReference type="AlphaFoldDB" id="A0A4U1F6C5"/>
<gene>
    <name evidence="7" type="ORF">EI555_016267</name>
</gene>
<evidence type="ECO:0008006" key="9">
    <source>
        <dbReference type="Google" id="ProtNLM"/>
    </source>
</evidence>
<keyword evidence="4" id="KW-1133">Transmembrane helix</keyword>
<evidence type="ECO:0000256" key="1">
    <source>
        <dbReference type="ARBA" id="ARBA00004141"/>
    </source>
</evidence>
<accession>A0A4U1F6C5</accession>
<dbReference type="GO" id="GO:0061668">
    <property type="term" value="P:mitochondrial ribosome assembly"/>
    <property type="evidence" value="ECO:0007669"/>
    <property type="project" value="TreeGrafter"/>
</dbReference>
<dbReference type="EMBL" id="RWIC01000357">
    <property type="protein sequence ID" value="TKC44945.1"/>
    <property type="molecule type" value="Genomic_DNA"/>
</dbReference>
<dbReference type="Proteomes" id="UP000308365">
    <property type="component" value="Unassembled WGS sequence"/>
</dbReference>
<protein>
    <recommendedName>
        <fullName evidence="9">Mpv17-like protein</fullName>
    </recommendedName>
</protein>